<dbReference type="AlphaFoldDB" id="A0A183ADH5"/>
<evidence type="ECO:0000313" key="3">
    <source>
        <dbReference type="WBParaSite" id="ECPE_0000502201-mRNA-1"/>
    </source>
</evidence>
<proteinExistence type="predicted"/>
<dbReference type="Proteomes" id="UP000272942">
    <property type="component" value="Unassembled WGS sequence"/>
</dbReference>
<name>A0A183ADH5_9TREM</name>
<accession>A0A183ADH5</accession>
<protein>
    <submittedName>
        <fullName evidence="1 3">Uncharacterized protein</fullName>
    </submittedName>
</protein>
<dbReference type="EMBL" id="UZAN01041854">
    <property type="protein sequence ID" value="VDP74291.1"/>
    <property type="molecule type" value="Genomic_DNA"/>
</dbReference>
<dbReference type="WBParaSite" id="ECPE_0000502201-mRNA-1">
    <property type="protein sequence ID" value="ECPE_0000502201-mRNA-1"/>
    <property type="gene ID" value="ECPE_0000502201"/>
</dbReference>
<reference evidence="1 2" key="2">
    <citation type="submission" date="2018-11" db="EMBL/GenBank/DDBJ databases">
        <authorList>
            <consortium name="Pathogen Informatics"/>
        </authorList>
    </citation>
    <scope>NUCLEOTIDE SEQUENCE [LARGE SCALE GENOMIC DNA]</scope>
    <source>
        <strain evidence="1 2">Egypt</strain>
    </source>
</reference>
<keyword evidence="2" id="KW-1185">Reference proteome</keyword>
<evidence type="ECO:0000313" key="2">
    <source>
        <dbReference type="Proteomes" id="UP000272942"/>
    </source>
</evidence>
<evidence type="ECO:0000313" key="1">
    <source>
        <dbReference type="EMBL" id="VDP74291.1"/>
    </source>
</evidence>
<sequence length="150" mass="17269">MVLIRTQKTKSRLPSLREDYAYQARDNWNTYDASESLLMPPSDCGLPDTLIIRPGSDSGQQKLLRSSLVKTPNSCLHCTALNSTASYENLNYCKHEHFEAEEKRYATSLPSLHGTAFWRAEEQSRRYKHVHGKNSWGRLVNGVWDIDPQW</sequence>
<organism evidence="3">
    <name type="scientific">Echinostoma caproni</name>
    <dbReference type="NCBI Taxonomy" id="27848"/>
    <lineage>
        <taxon>Eukaryota</taxon>
        <taxon>Metazoa</taxon>
        <taxon>Spiralia</taxon>
        <taxon>Lophotrochozoa</taxon>
        <taxon>Platyhelminthes</taxon>
        <taxon>Trematoda</taxon>
        <taxon>Digenea</taxon>
        <taxon>Plagiorchiida</taxon>
        <taxon>Echinostomata</taxon>
        <taxon>Echinostomatoidea</taxon>
        <taxon>Echinostomatidae</taxon>
        <taxon>Echinostoma</taxon>
    </lineage>
</organism>
<gene>
    <name evidence="1" type="ORF">ECPE_LOCUS5010</name>
</gene>
<reference evidence="3" key="1">
    <citation type="submission" date="2016-06" db="UniProtKB">
        <authorList>
            <consortium name="WormBaseParasite"/>
        </authorList>
    </citation>
    <scope>IDENTIFICATION</scope>
</reference>